<comment type="catalytic activity">
    <reaction evidence="6">
        <text>2 D-glyceraldehyde 3-phosphate = 4-(hydroxymethyl)-2-furancarboxaldehyde phosphate + phosphate + 2 H2O</text>
        <dbReference type="Rhea" id="RHEA:43536"/>
        <dbReference type="ChEBI" id="CHEBI:15377"/>
        <dbReference type="ChEBI" id="CHEBI:43474"/>
        <dbReference type="ChEBI" id="CHEBI:59776"/>
        <dbReference type="ChEBI" id="CHEBI:83407"/>
        <dbReference type="EC" id="4.2.3.153"/>
    </reaction>
</comment>
<evidence type="ECO:0000256" key="1">
    <source>
        <dbReference type="ARBA" id="ARBA00003810"/>
    </source>
</evidence>
<evidence type="ECO:0000313" key="8">
    <source>
        <dbReference type="EMBL" id="MDY0747988.1"/>
    </source>
</evidence>
<comment type="caution">
    <text evidence="8">The sequence shown here is derived from an EMBL/GenBank/DDBJ whole genome shotgun (WGS) entry which is preliminary data.</text>
</comment>
<evidence type="ECO:0000256" key="5">
    <source>
        <dbReference type="ARBA" id="ARBA00032523"/>
    </source>
</evidence>
<dbReference type="Pfam" id="PF04476">
    <property type="entry name" value="4HFCP_synth"/>
    <property type="match status" value="1"/>
</dbReference>
<sequence length="455" mass="48361">MDIYNVRDSRKLLVSVYNAQEAREAIAGGGRIIDSEDPKTALGNISPLNIMAVSDAVLDSKRNLDVQLSTNIGEDQLLFRRTDDGRAIEKSKSEIAGKAAQAAIGVAVAMGRQVHPTTIVKVGLDGMGTDELGAVLSEIVTTLGRTQSLQNTRVMAVLFAQDVATWDERKNQDWVRKGLVASREYVPCAAGTPGAIDLLDFAVNKEDPTARATMQTLARDGYLVGDSTSSTVMLNGLFKQTDFFTGIAQGGKTGRAMIKAMVDAAAKAGAHGLMIDTSILSKCSGICCVDTSGSDEMVDVNALVTFPDGKPLQGILSLDDIRFFVDYCHFKGIVANLAGSISSLQAQQLWLLVPGLNQLSTRGSSSANVSDPSLKEQTSGGGSRATNTIVQALVRGLAPPEQGGVLNVPASLMNNPAARPVLDKLKCRLDELREARALPKLEAFWVDDAGVPRPF</sequence>
<accession>A0ABU5DNX8</accession>
<dbReference type="InterPro" id="IPR007565">
    <property type="entry name" value="4HFCP_synth"/>
</dbReference>
<evidence type="ECO:0000256" key="4">
    <source>
        <dbReference type="ARBA" id="ARBA00023270"/>
    </source>
</evidence>
<dbReference type="Proteomes" id="UP001285263">
    <property type="component" value="Unassembled WGS sequence"/>
</dbReference>
<protein>
    <recommendedName>
        <fullName evidence="2">(5-formylfuran-3-yl)methyl phosphate synthase</fullName>
        <ecNumber evidence="2">4.2.3.153</ecNumber>
    </recommendedName>
    <alternativeName>
        <fullName evidence="5">4-(hydroxymethyl)-2-furancarboxaldehyde-phosphate synthase</fullName>
    </alternativeName>
</protein>
<evidence type="ECO:0000256" key="6">
    <source>
        <dbReference type="ARBA" id="ARBA00047628"/>
    </source>
</evidence>
<comment type="function">
    <text evidence="1">Catalyzes the formation of 4-(hydroxymethyl)-2-furancarboxaldehyde phosphate (4-HFC-P) from two molecules of glyceraldehyde-3-P (GA-3-P).</text>
</comment>
<organism evidence="8 9">
    <name type="scientific">Roseateles agri</name>
    <dbReference type="NCBI Taxonomy" id="3098619"/>
    <lineage>
        <taxon>Bacteria</taxon>
        <taxon>Pseudomonadati</taxon>
        <taxon>Pseudomonadota</taxon>
        <taxon>Betaproteobacteria</taxon>
        <taxon>Burkholderiales</taxon>
        <taxon>Sphaerotilaceae</taxon>
        <taxon>Roseateles</taxon>
    </lineage>
</organism>
<proteinExistence type="predicted"/>
<evidence type="ECO:0000256" key="7">
    <source>
        <dbReference type="SAM" id="MobiDB-lite"/>
    </source>
</evidence>
<name>A0ABU5DNX8_9BURK</name>
<gene>
    <name evidence="8" type="ORF">SNE35_26040</name>
</gene>
<dbReference type="RefSeq" id="WP_320425956.1">
    <property type="nucleotide sequence ID" value="NZ_JAXCLA010000009.1"/>
</dbReference>
<dbReference type="EMBL" id="JAXCLA010000009">
    <property type="protein sequence ID" value="MDY0747988.1"/>
    <property type="molecule type" value="Genomic_DNA"/>
</dbReference>
<dbReference type="EC" id="4.2.3.153" evidence="2"/>
<reference evidence="8 9" key="1">
    <citation type="submission" date="2023-11" db="EMBL/GenBank/DDBJ databases">
        <title>Paucibacter sp. nov., isolated from fresh soil in Korea.</title>
        <authorList>
            <person name="Le N.T.T."/>
        </authorList>
    </citation>
    <scope>NUCLEOTIDE SEQUENCE [LARGE SCALE GENOMIC DNA]</scope>
    <source>
        <strain evidence="8 9">R3-3</strain>
    </source>
</reference>
<keyword evidence="3" id="KW-0456">Lyase</keyword>
<evidence type="ECO:0000256" key="3">
    <source>
        <dbReference type="ARBA" id="ARBA00023239"/>
    </source>
</evidence>
<keyword evidence="9" id="KW-1185">Reference proteome</keyword>
<feature type="region of interest" description="Disordered" evidence="7">
    <location>
        <begin position="362"/>
        <end position="384"/>
    </location>
</feature>
<evidence type="ECO:0000256" key="2">
    <source>
        <dbReference type="ARBA" id="ARBA00012553"/>
    </source>
</evidence>
<evidence type="ECO:0000313" key="9">
    <source>
        <dbReference type="Proteomes" id="UP001285263"/>
    </source>
</evidence>
<keyword evidence="4" id="KW-0704">Schiff base</keyword>